<dbReference type="EMBL" id="GL883016">
    <property type="protein sequence ID" value="EGG18998.1"/>
    <property type="molecule type" value="Genomic_DNA"/>
</dbReference>
<dbReference type="GeneID" id="14871030"/>
<name>F4PYW9_CACFS</name>
<organism evidence="1 2">
    <name type="scientific">Cavenderia fasciculata</name>
    <name type="common">Slime mold</name>
    <name type="synonym">Dictyostelium fasciculatum</name>
    <dbReference type="NCBI Taxonomy" id="261658"/>
    <lineage>
        <taxon>Eukaryota</taxon>
        <taxon>Amoebozoa</taxon>
        <taxon>Evosea</taxon>
        <taxon>Eumycetozoa</taxon>
        <taxon>Dictyostelia</taxon>
        <taxon>Acytosteliales</taxon>
        <taxon>Cavenderiaceae</taxon>
        <taxon>Cavenderia</taxon>
    </lineage>
</organism>
<accession>F4PYW9</accession>
<dbReference type="KEGG" id="dfa:DFA_02241"/>
<protein>
    <submittedName>
        <fullName evidence="1">Uncharacterized protein</fullName>
    </submittedName>
</protein>
<evidence type="ECO:0000313" key="2">
    <source>
        <dbReference type="Proteomes" id="UP000007797"/>
    </source>
</evidence>
<evidence type="ECO:0000313" key="1">
    <source>
        <dbReference type="EMBL" id="EGG18998.1"/>
    </source>
</evidence>
<sequence length="525" mass="60182">MTANVDIANFTEDDKFIKIGYIGSTGGPFARFRAHASPNSGCPKVCAAIQTARSFWTKRPQRDATGDQAHQRNWNQPVSECNNVDARVQAKDVFVCDVYAKPHQRANHLLSEPTLVRGSQNRLVSPWTPQGATPFKRIHFLERCFWVQDNQLLPIKSTLRSSDDTFRVYIGTNLDEQNILFRSKTYDDDKLHQCSKECPLNGMPIDSTYSQIGQCLLLHYFKLENKVTRSEPITKVSNEDWTKFLPKYAVCMDSFKHPHDHQKASTKAPTETNGYIDIRKAKNITGAIKTITAHNKFDLSLDPETQQLYSQSNVNILWKRSEDTDAKRSDVACQAAISYSNPIILLFHGKTPPTLEIFKKKIKYSEHSLDFFNKLQDTLKITYDDAIKVRTFPEEWGTPLEYGLESLNIPRDNPIYQTKLEVNLDDLEEDDPNDASTQRLKVFHDAFFALQPQQPQQVRYVIEKTMSNHNLIDPNQNLMIENLHSKFTNNGVNQEEIKKNLANNMDRLEAHMLSANRKQCLVVTI</sequence>
<reference evidence="2" key="1">
    <citation type="journal article" date="2011" name="Genome Res.">
        <title>Phylogeny-wide analysis of social amoeba genomes highlights ancient origins for complex intercellular communication.</title>
        <authorList>
            <person name="Heidel A.J."/>
            <person name="Lawal H.M."/>
            <person name="Felder M."/>
            <person name="Schilde C."/>
            <person name="Helps N.R."/>
            <person name="Tunggal B."/>
            <person name="Rivero F."/>
            <person name="John U."/>
            <person name="Schleicher M."/>
            <person name="Eichinger L."/>
            <person name="Platzer M."/>
            <person name="Noegel A.A."/>
            <person name="Schaap P."/>
            <person name="Gloeckner G."/>
        </authorList>
    </citation>
    <scope>NUCLEOTIDE SEQUENCE [LARGE SCALE GENOMIC DNA]</scope>
    <source>
        <strain evidence="2">SH3</strain>
    </source>
</reference>
<dbReference type="AlphaFoldDB" id="F4PYW9"/>
<gene>
    <name evidence="1" type="ORF">DFA_02241</name>
</gene>
<dbReference type="Proteomes" id="UP000007797">
    <property type="component" value="Unassembled WGS sequence"/>
</dbReference>
<dbReference type="RefSeq" id="XP_004357480.1">
    <property type="nucleotide sequence ID" value="XM_004357424.1"/>
</dbReference>
<keyword evidence="2" id="KW-1185">Reference proteome</keyword>
<proteinExistence type="predicted"/>